<organism evidence="1 2">
    <name type="scientific">Necator americanus</name>
    <name type="common">Human hookworm</name>
    <dbReference type="NCBI Taxonomy" id="51031"/>
    <lineage>
        <taxon>Eukaryota</taxon>
        <taxon>Metazoa</taxon>
        <taxon>Ecdysozoa</taxon>
        <taxon>Nematoda</taxon>
        <taxon>Chromadorea</taxon>
        <taxon>Rhabditida</taxon>
        <taxon>Rhabditina</taxon>
        <taxon>Rhabditomorpha</taxon>
        <taxon>Strongyloidea</taxon>
        <taxon>Ancylostomatidae</taxon>
        <taxon>Bunostominae</taxon>
        <taxon>Necator</taxon>
    </lineage>
</organism>
<proteinExistence type="predicted"/>
<name>A0ABR1E455_NECAM</name>
<keyword evidence="2" id="KW-1185">Reference proteome</keyword>
<reference evidence="1 2" key="1">
    <citation type="submission" date="2023-08" db="EMBL/GenBank/DDBJ databases">
        <title>A Necator americanus chromosomal reference genome.</title>
        <authorList>
            <person name="Ilik V."/>
            <person name="Petrzelkova K.J."/>
            <person name="Pardy F."/>
            <person name="Fuh T."/>
            <person name="Niatou-Singa F.S."/>
            <person name="Gouil Q."/>
            <person name="Baker L."/>
            <person name="Ritchie M.E."/>
            <person name="Jex A.R."/>
            <person name="Gazzola D."/>
            <person name="Li H."/>
            <person name="Toshio Fujiwara R."/>
            <person name="Zhan B."/>
            <person name="Aroian R.V."/>
            <person name="Pafco B."/>
            <person name="Schwarz E.M."/>
        </authorList>
    </citation>
    <scope>NUCLEOTIDE SEQUENCE [LARGE SCALE GENOMIC DNA]</scope>
    <source>
        <strain evidence="1 2">Aroian</strain>
        <tissue evidence="1">Whole animal</tissue>
    </source>
</reference>
<gene>
    <name evidence="1" type="primary">Necator_chrV.g20102</name>
    <name evidence="1" type="ORF">RB195_015310</name>
</gene>
<dbReference type="EMBL" id="JAVFWL010000005">
    <property type="protein sequence ID" value="KAK6757408.1"/>
    <property type="molecule type" value="Genomic_DNA"/>
</dbReference>
<evidence type="ECO:0000313" key="2">
    <source>
        <dbReference type="Proteomes" id="UP001303046"/>
    </source>
</evidence>
<evidence type="ECO:0000313" key="1">
    <source>
        <dbReference type="EMBL" id="KAK6757408.1"/>
    </source>
</evidence>
<sequence length="89" mass="10713">MSVLCTHVIKRMNFFMRVQKLQHLVRTARNCWRQADEFVHTLSLVYWKGKNLSKRPRKLRRNTTMVGFHEIRIVCGLINFVRAVKQRKS</sequence>
<dbReference type="Proteomes" id="UP001303046">
    <property type="component" value="Unassembled WGS sequence"/>
</dbReference>
<comment type="caution">
    <text evidence="1">The sequence shown here is derived from an EMBL/GenBank/DDBJ whole genome shotgun (WGS) entry which is preliminary data.</text>
</comment>
<protein>
    <submittedName>
        <fullName evidence="1">Uncharacterized protein</fullName>
    </submittedName>
</protein>
<accession>A0ABR1E455</accession>